<dbReference type="GO" id="GO:0005634">
    <property type="term" value="C:nucleus"/>
    <property type="evidence" value="ECO:0007669"/>
    <property type="project" value="TreeGrafter"/>
</dbReference>
<dbReference type="InterPro" id="IPR008030">
    <property type="entry name" value="NmrA-like"/>
</dbReference>
<proteinExistence type="inferred from homology"/>
<gene>
    <name evidence="4" type="ORF">BP5553_02657</name>
</gene>
<dbReference type="AlphaFoldDB" id="A0A370TS04"/>
<evidence type="ECO:0000313" key="5">
    <source>
        <dbReference type="Proteomes" id="UP000254866"/>
    </source>
</evidence>
<dbReference type="PANTHER" id="PTHR42748:SF7">
    <property type="entry name" value="NMRA LIKE REDOX SENSOR 1-RELATED"/>
    <property type="match status" value="1"/>
</dbReference>
<organism evidence="4 5">
    <name type="scientific">Venustampulla echinocandica</name>
    <dbReference type="NCBI Taxonomy" id="2656787"/>
    <lineage>
        <taxon>Eukaryota</taxon>
        <taxon>Fungi</taxon>
        <taxon>Dikarya</taxon>
        <taxon>Ascomycota</taxon>
        <taxon>Pezizomycotina</taxon>
        <taxon>Leotiomycetes</taxon>
        <taxon>Helotiales</taxon>
        <taxon>Pleuroascaceae</taxon>
        <taxon>Venustampulla</taxon>
    </lineage>
</organism>
<keyword evidence="5" id="KW-1185">Reference proteome</keyword>
<name>A0A370TS04_9HELO</name>
<comment type="caution">
    <text evidence="4">The sequence shown here is derived from an EMBL/GenBank/DDBJ whole genome shotgun (WGS) entry which is preliminary data.</text>
</comment>
<keyword evidence="2" id="KW-0521">NADP</keyword>
<dbReference type="STRING" id="2656787.A0A370TS04"/>
<dbReference type="InterPro" id="IPR036291">
    <property type="entry name" value="NAD(P)-bd_dom_sf"/>
</dbReference>
<evidence type="ECO:0000259" key="3">
    <source>
        <dbReference type="Pfam" id="PF05368"/>
    </source>
</evidence>
<evidence type="ECO:0000256" key="2">
    <source>
        <dbReference type="ARBA" id="ARBA00022857"/>
    </source>
</evidence>
<dbReference type="SUPFAM" id="SSF51735">
    <property type="entry name" value="NAD(P)-binding Rossmann-fold domains"/>
    <property type="match status" value="1"/>
</dbReference>
<reference evidence="4 5" key="1">
    <citation type="journal article" date="2018" name="IMA Fungus">
        <title>IMA Genome-F 9: Draft genome sequence of Annulohypoxylon stygium, Aspergillus mulundensis, Berkeleyomyces basicola (syn. Thielaviopsis basicola), Ceratocystis smalleyi, two Cercospora beticola strains, Coleophoma cylindrospora, Fusarium fracticaudum, Phialophora cf. hyalina, and Morchella septimelata.</title>
        <authorList>
            <person name="Wingfield B.D."/>
            <person name="Bills G.F."/>
            <person name="Dong Y."/>
            <person name="Huang W."/>
            <person name="Nel W.J."/>
            <person name="Swalarsk-Parry B.S."/>
            <person name="Vaghefi N."/>
            <person name="Wilken P.M."/>
            <person name="An Z."/>
            <person name="de Beer Z.W."/>
            <person name="De Vos L."/>
            <person name="Chen L."/>
            <person name="Duong T.A."/>
            <person name="Gao Y."/>
            <person name="Hammerbacher A."/>
            <person name="Kikkert J.R."/>
            <person name="Li Y."/>
            <person name="Li H."/>
            <person name="Li K."/>
            <person name="Li Q."/>
            <person name="Liu X."/>
            <person name="Ma X."/>
            <person name="Naidoo K."/>
            <person name="Pethybridge S.J."/>
            <person name="Sun J."/>
            <person name="Steenkamp E.T."/>
            <person name="van der Nest M.A."/>
            <person name="van Wyk S."/>
            <person name="Wingfield M.J."/>
            <person name="Xiong C."/>
            <person name="Yue Q."/>
            <person name="Zhang X."/>
        </authorList>
    </citation>
    <scope>NUCLEOTIDE SEQUENCE [LARGE SCALE GENOMIC DNA]</scope>
    <source>
        <strain evidence="4 5">BP 5553</strain>
    </source>
</reference>
<feature type="domain" description="NmrA-like" evidence="3">
    <location>
        <begin position="5"/>
        <end position="245"/>
    </location>
</feature>
<sequence>MSSPKKILVTAATGAQGTGTVHHCLQAGHEVYALVRDTSSEKAKGLQQQGATLIKGDLDDPESLEVAMRGMNAVFLNLPAQAGAQAAKNVITAARASPTVSVMIASSVVRAGQHETFPRWGPEWSMYNYWLTKDDVEKYVRNAGFKYWTIVRPARFLQNFLPPNRNIYYPGFEKDSTFRVAFTPEAKIAWIDARDVGVVAAAAVSQPQKYTGRHIDLAAESLTIQEYANKIGDFMSMTIKVHYYTDEEIAAMPSTIMADAQIWTCEVPSDDAAEASKEFNLTSVEKFLQENENLLK</sequence>
<dbReference type="Proteomes" id="UP000254866">
    <property type="component" value="Unassembled WGS sequence"/>
</dbReference>
<evidence type="ECO:0000256" key="1">
    <source>
        <dbReference type="ARBA" id="ARBA00006328"/>
    </source>
</evidence>
<accession>A0A370TS04</accession>
<evidence type="ECO:0000313" key="4">
    <source>
        <dbReference type="EMBL" id="RDL38317.1"/>
    </source>
</evidence>
<dbReference type="Gene3D" id="3.40.50.720">
    <property type="entry name" value="NAD(P)-binding Rossmann-like Domain"/>
    <property type="match status" value="1"/>
</dbReference>
<dbReference type="GeneID" id="43595506"/>
<dbReference type="Pfam" id="PF05368">
    <property type="entry name" value="NmrA"/>
    <property type="match status" value="1"/>
</dbReference>
<protein>
    <recommendedName>
        <fullName evidence="3">NmrA-like domain-containing protein</fullName>
    </recommendedName>
</protein>
<dbReference type="EMBL" id="NPIC01000002">
    <property type="protein sequence ID" value="RDL38317.1"/>
    <property type="molecule type" value="Genomic_DNA"/>
</dbReference>
<dbReference type="PANTHER" id="PTHR42748">
    <property type="entry name" value="NITROGEN METABOLITE REPRESSION PROTEIN NMRA FAMILY MEMBER"/>
    <property type="match status" value="1"/>
</dbReference>
<dbReference type="OrthoDB" id="3358371at2759"/>
<comment type="similarity">
    <text evidence="1">Belongs to the NmrA-type oxidoreductase family.</text>
</comment>
<dbReference type="RefSeq" id="XP_031870973.1">
    <property type="nucleotide sequence ID" value="XM_032011280.1"/>
</dbReference>
<dbReference type="InterPro" id="IPR051164">
    <property type="entry name" value="NmrA-like_oxidored"/>
</dbReference>